<proteinExistence type="predicted"/>
<dbReference type="Proteomes" id="UP000579945">
    <property type="component" value="Unassembled WGS sequence"/>
</dbReference>
<accession>A0A7W5VAY3</accession>
<evidence type="ECO:0000313" key="2">
    <source>
        <dbReference type="Proteomes" id="UP000579945"/>
    </source>
</evidence>
<dbReference type="AlphaFoldDB" id="A0A7W5VAY3"/>
<organism evidence="1 2">
    <name type="scientific">Nonomuraea dietziae</name>
    <dbReference type="NCBI Taxonomy" id="65515"/>
    <lineage>
        <taxon>Bacteria</taxon>
        <taxon>Bacillati</taxon>
        <taxon>Actinomycetota</taxon>
        <taxon>Actinomycetes</taxon>
        <taxon>Streptosporangiales</taxon>
        <taxon>Streptosporangiaceae</taxon>
        <taxon>Nonomuraea</taxon>
    </lineage>
</organism>
<dbReference type="RefSeq" id="WP_183662699.1">
    <property type="nucleotide sequence ID" value="NZ_JACIBV010000003.1"/>
</dbReference>
<reference evidence="1 2" key="1">
    <citation type="submission" date="2020-08" db="EMBL/GenBank/DDBJ databases">
        <title>Sequencing the genomes of 1000 actinobacteria strains.</title>
        <authorList>
            <person name="Klenk H.-P."/>
        </authorList>
    </citation>
    <scope>NUCLEOTIDE SEQUENCE [LARGE SCALE GENOMIC DNA]</scope>
    <source>
        <strain evidence="1 2">DSM 44320</strain>
    </source>
</reference>
<comment type="caution">
    <text evidence="1">The sequence shown here is derived from an EMBL/GenBank/DDBJ whole genome shotgun (WGS) entry which is preliminary data.</text>
</comment>
<protein>
    <submittedName>
        <fullName evidence="1">Uncharacterized protein</fullName>
    </submittedName>
</protein>
<sequence>MSLDKSPGKTSAVNHREDMCMRQSIAKFVAIVAIERSEQSVLRSSGLFGEEASRWLARIGAGLHG</sequence>
<gene>
    <name evidence="1" type="ORF">FHR33_009870</name>
</gene>
<dbReference type="EMBL" id="JACIBV010000003">
    <property type="protein sequence ID" value="MBB3733917.1"/>
    <property type="molecule type" value="Genomic_DNA"/>
</dbReference>
<dbReference type="GeneID" id="95395824"/>
<keyword evidence="2" id="KW-1185">Reference proteome</keyword>
<name>A0A7W5VAY3_9ACTN</name>
<evidence type="ECO:0000313" key="1">
    <source>
        <dbReference type="EMBL" id="MBB3733917.1"/>
    </source>
</evidence>